<name>A0A6S6TCD9_9BACT</name>
<reference evidence="1" key="1">
    <citation type="submission" date="2020-01" db="EMBL/GenBank/DDBJ databases">
        <authorList>
            <person name="Meier V. D."/>
            <person name="Meier V D."/>
        </authorList>
    </citation>
    <scope>NUCLEOTIDE SEQUENCE</scope>
    <source>
        <strain evidence="1">HLG_WM_MAG_06</strain>
    </source>
</reference>
<accession>A0A6S6TCD9</accession>
<dbReference type="EMBL" id="CACVAP010000068">
    <property type="protein sequence ID" value="CAA6812713.1"/>
    <property type="molecule type" value="Genomic_DNA"/>
</dbReference>
<gene>
    <name evidence="1" type="ORF">HELGO_WM5599</name>
</gene>
<sequence length="84" mass="9022">MSTINLDRECGCFRRSNLENNTSFASKDDALMQAQAMVNHMNTKFCSKHGFTLSEDGENFNITMGQPVQAAAPTGGCCGGGHCD</sequence>
<organism evidence="1">
    <name type="scientific">uncultured Sulfurovum sp</name>
    <dbReference type="NCBI Taxonomy" id="269237"/>
    <lineage>
        <taxon>Bacteria</taxon>
        <taxon>Pseudomonadati</taxon>
        <taxon>Campylobacterota</taxon>
        <taxon>Epsilonproteobacteria</taxon>
        <taxon>Campylobacterales</taxon>
        <taxon>Sulfurovaceae</taxon>
        <taxon>Sulfurovum</taxon>
        <taxon>environmental samples</taxon>
    </lineage>
</organism>
<evidence type="ECO:0000313" key="1">
    <source>
        <dbReference type="EMBL" id="CAA6812713.1"/>
    </source>
</evidence>
<dbReference type="AlphaFoldDB" id="A0A6S6TCD9"/>
<proteinExistence type="predicted"/>
<protein>
    <submittedName>
        <fullName evidence="1">Uncharacterized protein</fullName>
    </submittedName>
</protein>